<name>X1GRZ9_9ZZZZ</name>
<evidence type="ECO:0000313" key="1">
    <source>
        <dbReference type="EMBL" id="GAH44394.1"/>
    </source>
</evidence>
<dbReference type="EMBL" id="BARU01007357">
    <property type="protein sequence ID" value="GAH44394.1"/>
    <property type="molecule type" value="Genomic_DNA"/>
</dbReference>
<sequence length="49" mass="5749">MACTYYTEKEGEPCDLWDVVRFCRQGSMSKEEIEKAGLELPFCYTNYRG</sequence>
<reference evidence="1" key="1">
    <citation type="journal article" date="2014" name="Front. Microbiol.">
        <title>High frequency of phylogenetically diverse reductive dehalogenase-homologous genes in deep subseafloor sedimentary metagenomes.</title>
        <authorList>
            <person name="Kawai M."/>
            <person name="Futagami T."/>
            <person name="Toyoda A."/>
            <person name="Takaki Y."/>
            <person name="Nishi S."/>
            <person name="Hori S."/>
            <person name="Arai W."/>
            <person name="Tsubouchi T."/>
            <person name="Morono Y."/>
            <person name="Uchiyama I."/>
            <person name="Ito T."/>
            <person name="Fujiyama A."/>
            <person name="Inagaki F."/>
            <person name="Takami H."/>
        </authorList>
    </citation>
    <scope>NUCLEOTIDE SEQUENCE</scope>
    <source>
        <strain evidence="1">Expedition CK06-06</strain>
    </source>
</reference>
<gene>
    <name evidence="1" type="ORF">S03H2_14502</name>
</gene>
<accession>X1GRZ9</accession>
<proteinExistence type="predicted"/>
<protein>
    <submittedName>
        <fullName evidence="1">Uncharacterized protein</fullName>
    </submittedName>
</protein>
<dbReference type="AlphaFoldDB" id="X1GRZ9"/>
<organism evidence="1">
    <name type="scientific">marine sediment metagenome</name>
    <dbReference type="NCBI Taxonomy" id="412755"/>
    <lineage>
        <taxon>unclassified sequences</taxon>
        <taxon>metagenomes</taxon>
        <taxon>ecological metagenomes</taxon>
    </lineage>
</organism>
<comment type="caution">
    <text evidence="1">The sequence shown here is derived from an EMBL/GenBank/DDBJ whole genome shotgun (WGS) entry which is preliminary data.</text>
</comment>